<dbReference type="InterPro" id="IPR039418">
    <property type="entry name" value="LexA-like"/>
</dbReference>
<organism evidence="3 4">
    <name type="scientific">Jiella endophytica</name>
    <dbReference type="NCBI Taxonomy" id="2558362"/>
    <lineage>
        <taxon>Bacteria</taxon>
        <taxon>Pseudomonadati</taxon>
        <taxon>Pseudomonadota</taxon>
        <taxon>Alphaproteobacteria</taxon>
        <taxon>Hyphomicrobiales</taxon>
        <taxon>Aurantimonadaceae</taxon>
        <taxon>Jiella</taxon>
    </lineage>
</organism>
<dbReference type="RefSeq" id="WP_134763268.1">
    <property type="nucleotide sequence ID" value="NZ_SOZD01000005.1"/>
</dbReference>
<comment type="caution">
    <text evidence="3">The sequence shown here is derived from an EMBL/GenBank/DDBJ whole genome shotgun (WGS) entry which is preliminary data.</text>
</comment>
<dbReference type="InterPro" id="IPR001387">
    <property type="entry name" value="Cro/C1-type_HTH"/>
</dbReference>
<dbReference type="InterPro" id="IPR015927">
    <property type="entry name" value="Peptidase_S24_S26A/B/C"/>
</dbReference>
<dbReference type="SUPFAM" id="SSF51306">
    <property type="entry name" value="LexA/Signal peptidase"/>
    <property type="match status" value="1"/>
</dbReference>
<dbReference type="InterPro" id="IPR010982">
    <property type="entry name" value="Lambda_DNA-bd_dom_sf"/>
</dbReference>
<dbReference type="CDD" id="cd06529">
    <property type="entry name" value="S24_LexA-like"/>
    <property type="match status" value="1"/>
</dbReference>
<sequence>MTSALARIIVRDMADATNNHTAEALHARISERLADLGLSANAAAIRSGLSRDFVRNTLRRPGQVPHTDNLQKLANGLETTFEWLRWGRGEKTPGVQASEKSEDRGSQAEAGRPLSEVLPIASVNLDQMREAMPPNMPVYGTAAASLAVRHEGAFEMESRVVEFVRRPPALMQVPEAYAFYVAGNSMVPAHMPGDLRFVHPYKPPRQGDTVVVQAQYAEHSGVEAFVGIYDHATSDKLFIRKLNPDATVEFSARHLKAVHRVLTLNELFGV</sequence>
<dbReference type="GO" id="GO:0003677">
    <property type="term" value="F:DNA binding"/>
    <property type="evidence" value="ECO:0007669"/>
    <property type="project" value="InterPro"/>
</dbReference>
<dbReference type="Pfam" id="PF00717">
    <property type="entry name" value="Peptidase_S24"/>
    <property type="match status" value="1"/>
</dbReference>
<feature type="region of interest" description="Disordered" evidence="1">
    <location>
        <begin position="92"/>
        <end position="112"/>
    </location>
</feature>
<dbReference type="InterPro" id="IPR036286">
    <property type="entry name" value="LexA/Signal_pep-like_sf"/>
</dbReference>
<keyword evidence="4" id="KW-1185">Reference proteome</keyword>
<feature type="domain" description="HTH cro/C1-type" evidence="2">
    <location>
        <begin position="29"/>
        <end position="84"/>
    </location>
</feature>
<reference evidence="3 4" key="1">
    <citation type="submission" date="2019-03" db="EMBL/GenBank/DDBJ databases">
        <title>Jiella endophytica sp. nov., a novel endophytic bacterium isolated from root of Ficus microcarpa Linn. f.</title>
        <authorList>
            <person name="Tuo L."/>
        </authorList>
    </citation>
    <scope>NUCLEOTIDE SEQUENCE [LARGE SCALE GENOMIC DNA]</scope>
    <source>
        <strain evidence="3 4">CBS5Q-3</strain>
    </source>
</reference>
<dbReference type="AlphaFoldDB" id="A0A4Y8RGF0"/>
<evidence type="ECO:0000313" key="4">
    <source>
        <dbReference type="Proteomes" id="UP000298179"/>
    </source>
</evidence>
<dbReference type="SMART" id="SM00530">
    <property type="entry name" value="HTH_XRE"/>
    <property type="match status" value="1"/>
</dbReference>
<dbReference type="EMBL" id="SOZD01000005">
    <property type="protein sequence ID" value="TFF20793.1"/>
    <property type="molecule type" value="Genomic_DNA"/>
</dbReference>
<evidence type="ECO:0000259" key="2">
    <source>
        <dbReference type="PROSITE" id="PS50943"/>
    </source>
</evidence>
<dbReference type="Proteomes" id="UP000298179">
    <property type="component" value="Unassembled WGS sequence"/>
</dbReference>
<dbReference type="Gene3D" id="2.10.109.10">
    <property type="entry name" value="Umud Fragment, subunit A"/>
    <property type="match status" value="1"/>
</dbReference>
<name>A0A4Y8RGF0_9HYPH</name>
<evidence type="ECO:0000256" key="1">
    <source>
        <dbReference type="SAM" id="MobiDB-lite"/>
    </source>
</evidence>
<gene>
    <name evidence="3" type="ORF">E3C22_18050</name>
</gene>
<evidence type="ECO:0000313" key="3">
    <source>
        <dbReference type="EMBL" id="TFF20793.1"/>
    </source>
</evidence>
<dbReference type="SUPFAM" id="SSF47413">
    <property type="entry name" value="lambda repressor-like DNA-binding domains"/>
    <property type="match status" value="1"/>
</dbReference>
<dbReference type="CDD" id="cd00093">
    <property type="entry name" value="HTH_XRE"/>
    <property type="match status" value="1"/>
</dbReference>
<dbReference type="PROSITE" id="PS50943">
    <property type="entry name" value="HTH_CROC1"/>
    <property type="match status" value="1"/>
</dbReference>
<protein>
    <submittedName>
        <fullName evidence="3">LexA family transcriptional regulator</fullName>
    </submittedName>
</protein>
<dbReference type="OrthoDB" id="9792157at2"/>
<proteinExistence type="predicted"/>
<accession>A0A4Y8RGF0</accession>